<dbReference type="Proteomes" id="UP000278907">
    <property type="component" value="Unassembled WGS sequence"/>
</dbReference>
<gene>
    <name evidence="1" type="ORF">D7Y13_36665</name>
</gene>
<comment type="caution">
    <text evidence="1">The sequence shown here is derived from an EMBL/GenBank/DDBJ whole genome shotgun (WGS) entry which is preliminary data.</text>
</comment>
<organism evidence="1 2">
    <name type="scientific">Corallococcus praedator</name>
    <dbReference type="NCBI Taxonomy" id="2316724"/>
    <lineage>
        <taxon>Bacteria</taxon>
        <taxon>Pseudomonadati</taxon>
        <taxon>Myxococcota</taxon>
        <taxon>Myxococcia</taxon>
        <taxon>Myxococcales</taxon>
        <taxon>Cystobacterineae</taxon>
        <taxon>Myxococcaceae</taxon>
        <taxon>Corallococcus</taxon>
    </lineage>
</organism>
<evidence type="ECO:0000313" key="1">
    <source>
        <dbReference type="EMBL" id="RKH92458.1"/>
    </source>
</evidence>
<accession>A0ABX9Q787</accession>
<reference evidence="1 2" key="1">
    <citation type="submission" date="2018-09" db="EMBL/GenBank/DDBJ databases">
        <authorList>
            <person name="Livingstone P.G."/>
            <person name="Whitworth D.E."/>
        </authorList>
    </citation>
    <scope>NUCLEOTIDE SEQUENCE [LARGE SCALE GENOMIC DNA]</scope>
    <source>
        <strain evidence="1 2">CA031B</strain>
    </source>
</reference>
<protein>
    <submittedName>
        <fullName evidence="1">Uncharacterized protein</fullName>
    </submittedName>
</protein>
<sequence length="80" mass="8995">MEDGTVMLKEETVLRGGQANAYASTSWTWPCIVRVLKEFERPAPASVHRLVPCFGHTRADTSRIIATELVLARFLVLPQR</sequence>
<name>A0ABX9Q787_9BACT</name>
<dbReference type="EMBL" id="RAWI01000480">
    <property type="protein sequence ID" value="RKH92458.1"/>
    <property type="molecule type" value="Genomic_DNA"/>
</dbReference>
<keyword evidence="2" id="KW-1185">Reference proteome</keyword>
<proteinExistence type="predicted"/>
<evidence type="ECO:0000313" key="2">
    <source>
        <dbReference type="Proteomes" id="UP000278907"/>
    </source>
</evidence>